<comment type="caution">
    <text evidence="1">The sequence shown here is derived from an EMBL/GenBank/DDBJ whole genome shotgun (WGS) entry which is preliminary data.</text>
</comment>
<dbReference type="EMBL" id="RRYP01014490">
    <property type="protein sequence ID" value="TNV75951.1"/>
    <property type="molecule type" value="Genomic_DNA"/>
</dbReference>
<accession>A0A8J8SZG4</accession>
<evidence type="ECO:0000313" key="2">
    <source>
        <dbReference type="Proteomes" id="UP000785679"/>
    </source>
</evidence>
<keyword evidence="2" id="KW-1185">Reference proteome</keyword>
<reference evidence="1" key="1">
    <citation type="submission" date="2019-06" db="EMBL/GenBank/DDBJ databases">
        <authorList>
            <person name="Zheng W."/>
        </authorList>
    </citation>
    <scope>NUCLEOTIDE SEQUENCE</scope>
    <source>
        <strain evidence="1">QDHG01</strain>
    </source>
</reference>
<protein>
    <recommendedName>
        <fullName evidence="3">G domain-containing protein</fullName>
    </recommendedName>
</protein>
<dbReference type="OrthoDB" id="275177at2759"/>
<gene>
    <name evidence="1" type="ORF">FGO68_gene15714</name>
</gene>
<name>A0A8J8SZG4_HALGN</name>
<dbReference type="Gene3D" id="3.40.50.300">
    <property type="entry name" value="P-loop containing nucleotide triphosphate hydrolases"/>
    <property type="match status" value="1"/>
</dbReference>
<proteinExistence type="predicted"/>
<dbReference type="SUPFAM" id="SSF52540">
    <property type="entry name" value="P-loop containing nucleoside triphosphate hydrolases"/>
    <property type="match status" value="1"/>
</dbReference>
<evidence type="ECO:0008006" key="3">
    <source>
        <dbReference type="Google" id="ProtNLM"/>
    </source>
</evidence>
<organism evidence="1 2">
    <name type="scientific">Halteria grandinella</name>
    <dbReference type="NCBI Taxonomy" id="5974"/>
    <lineage>
        <taxon>Eukaryota</taxon>
        <taxon>Sar</taxon>
        <taxon>Alveolata</taxon>
        <taxon>Ciliophora</taxon>
        <taxon>Intramacronucleata</taxon>
        <taxon>Spirotrichea</taxon>
        <taxon>Stichotrichia</taxon>
        <taxon>Sporadotrichida</taxon>
        <taxon>Halteriidae</taxon>
        <taxon>Halteria</taxon>
    </lineage>
</organism>
<dbReference type="Proteomes" id="UP000785679">
    <property type="component" value="Unassembled WGS sequence"/>
</dbReference>
<dbReference type="AlphaFoldDB" id="A0A8J8SZG4"/>
<dbReference type="InterPro" id="IPR027417">
    <property type="entry name" value="P-loop_NTPase"/>
</dbReference>
<sequence length="79" mass="8494">MSKLKLIIVGPQKSGKSTLANILGDLSDGPSQLYRPTAGCRIVDFERDPPPSVTNFGKIHVELWGGRGHSCQSTPYPTA</sequence>
<evidence type="ECO:0000313" key="1">
    <source>
        <dbReference type="EMBL" id="TNV75951.1"/>
    </source>
</evidence>